<accession>A0A455T8J8</accession>
<dbReference type="EMBL" id="AP019377">
    <property type="protein sequence ID" value="BBH95675.1"/>
    <property type="molecule type" value="Genomic_DNA"/>
</dbReference>
<gene>
    <name evidence="1" type="ORF">KTA_38740</name>
</gene>
<protein>
    <submittedName>
        <fullName evidence="1">Uncharacterized protein</fullName>
    </submittedName>
</protein>
<name>A0A455T8J8_9CHLR</name>
<sequence>MQFAAAGNIGRVGQDRASSYRWATDVYLVAFNKQAKPKKESEREGSHLPLDPETMRWGLPFSLAWLC</sequence>
<reference evidence="1" key="1">
    <citation type="submission" date="2018-12" db="EMBL/GenBank/DDBJ databases">
        <title>Novel natural products biosynthetic potential of the class Ktedonobacteria.</title>
        <authorList>
            <person name="Zheng Y."/>
            <person name="Saitou A."/>
            <person name="Wang C.M."/>
            <person name="Toyoda A."/>
            <person name="Minakuchi Y."/>
            <person name="Sekiguchi Y."/>
            <person name="Ueda K."/>
            <person name="Takano H."/>
            <person name="Sakai Y."/>
            <person name="Yokota A."/>
            <person name="Yabe S."/>
        </authorList>
    </citation>
    <scope>NUCLEOTIDE SEQUENCE</scope>
    <source>
        <strain evidence="1">A3-2</strain>
    </source>
</reference>
<dbReference type="AlphaFoldDB" id="A0A455T8J8"/>
<proteinExistence type="predicted"/>
<evidence type="ECO:0000313" key="1">
    <source>
        <dbReference type="EMBL" id="BBH95675.1"/>
    </source>
</evidence>
<organism evidence="1">
    <name type="scientific">Thermogemmatispora argillosa</name>
    <dbReference type="NCBI Taxonomy" id="2045280"/>
    <lineage>
        <taxon>Bacteria</taxon>
        <taxon>Bacillati</taxon>
        <taxon>Chloroflexota</taxon>
        <taxon>Ktedonobacteria</taxon>
        <taxon>Thermogemmatisporales</taxon>
        <taxon>Thermogemmatisporaceae</taxon>
        <taxon>Thermogemmatispora</taxon>
    </lineage>
</organism>